<dbReference type="SUPFAM" id="SSF53807">
    <property type="entry name" value="Helical backbone' metal receptor"/>
    <property type="match status" value="1"/>
</dbReference>
<accession>A0A1I0PNH9</accession>
<dbReference type="STRING" id="99656.SAMN05421659_105219"/>
<proteinExistence type="predicted"/>
<dbReference type="PANTHER" id="PTHR42956:SF1">
    <property type="entry name" value="NITROGENASE IRON-MOLYBDENUM COFACTOR BIOSYNTHESIS PROTEIN NIFE"/>
    <property type="match status" value="1"/>
</dbReference>
<dbReference type="RefSeq" id="WP_092452820.1">
    <property type="nucleotide sequence ID" value="NZ_FOJI01000005.1"/>
</dbReference>
<dbReference type="Gene3D" id="3.40.50.1980">
    <property type="entry name" value="Nitrogenase molybdenum iron protein domain"/>
    <property type="match status" value="3"/>
</dbReference>
<dbReference type="AlphaFoldDB" id="A0A1I0PNH9"/>
<evidence type="ECO:0000313" key="3">
    <source>
        <dbReference type="Proteomes" id="UP000199701"/>
    </source>
</evidence>
<dbReference type="OrthoDB" id="9802175at2"/>
<organism evidence="2 3">
    <name type="scientific">[Clostridium] fimetarium</name>
    <dbReference type="NCBI Taxonomy" id="99656"/>
    <lineage>
        <taxon>Bacteria</taxon>
        <taxon>Bacillati</taxon>
        <taxon>Bacillota</taxon>
        <taxon>Clostridia</taxon>
        <taxon>Lachnospirales</taxon>
        <taxon>Lachnospiraceae</taxon>
    </lineage>
</organism>
<dbReference type="Proteomes" id="UP000199701">
    <property type="component" value="Unassembled WGS sequence"/>
</dbReference>
<dbReference type="PANTHER" id="PTHR42956">
    <property type="entry name" value="NITROGENASE IRON-MOLYBDENUM COFACTOR BIOSYNTHESIS PROTEIN NIFE"/>
    <property type="match status" value="1"/>
</dbReference>
<dbReference type="Pfam" id="PF00148">
    <property type="entry name" value="Oxidored_nitro"/>
    <property type="match status" value="1"/>
</dbReference>
<evidence type="ECO:0000313" key="2">
    <source>
        <dbReference type="EMBL" id="SEW15977.1"/>
    </source>
</evidence>
<name>A0A1I0PNH9_9FIRM</name>
<reference evidence="2 3" key="1">
    <citation type="submission" date="2016-10" db="EMBL/GenBank/DDBJ databases">
        <authorList>
            <person name="de Groot N.N."/>
        </authorList>
    </citation>
    <scope>NUCLEOTIDE SEQUENCE [LARGE SCALE GENOMIC DNA]</scope>
    <source>
        <strain evidence="2 3">DSM 9179</strain>
    </source>
</reference>
<feature type="domain" description="Nitrogenase/oxidoreductase component 1" evidence="1">
    <location>
        <begin position="12"/>
        <end position="426"/>
    </location>
</feature>
<evidence type="ECO:0000259" key="1">
    <source>
        <dbReference type="Pfam" id="PF00148"/>
    </source>
</evidence>
<protein>
    <submittedName>
        <fullName evidence="2">Nitrogenase molybdenum-iron protein beta chain</fullName>
    </submittedName>
</protein>
<keyword evidence="3" id="KW-1185">Reference proteome</keyword>
<gene>
    <name evidence="2" type="ORF">SAMN05421659_105219</name>
</gene>
<sequence>MSKVTESPRGNCVLGGINAVLGAVDRVCPIFHAGPGCCMQTSAGEAGQSGGKTPHFVSSVSIPSSNMLEKEVVFGGVDKLRSTIKGTLEVIDADAYFVLTGCTAGIIGDDIVSTVEEFSQEGHPVYAIETPGFAGNSEYGYEVVFDTFLDQIIEKGRPKQKNLVNLLGIIPYHDPFWSGDFEELTRILNKLGLEVNTFFTEHQGIEHIKNSSAASLNIIVNPWLLQGAATKYEEIFDVPSIRIAGIPIGATDTTVFVRQVAEALNLDKALVEKVIAEEEDYVYSYLEAAIGQLSWKRFAVVGDANYAIGITRYLANDYSFTPQVVIITEPMFRENDKELITKRLTELEYARPPKVYFEPDQYNITKILEENDEITLLIGSTNEREVALKKEIQCSVIMFPITDRLIFNRTYAGYRGSLTLIEDLYDNL</sequence>
<dbReference type="EMBL" id="FOJI01000005">
    <property type="protein sequence ID" value="SEW15977.1"/>
    <property type="molecule type" value="Genomic_DNA"/>
</dbReference>
<dbReference type="InterPro" id="IPR049939">
    <property type="entry name" value="NifE-like"/>
</dbReference>
<dbReference type="GO" id="GO:0016491">
    <property type="term" value="F:oxidoreductase activity"/>
    <property type="evidence" value="ECO:0007669"/>
    <property type="project" value="InterPro"/>
</dbReference>
<dbReference type="InterPro" id="IPR000510">
    <property type="entry name" value="Nase/OxRdtase_comp1"/>
</dbReference>